<evidence type="ECO:0000256" key="2">
    <source>
        <dbReference type="SAM" id="Phobius"/>
    </source>
</evidence>
<proteinExistence type="predicted"/>
<feature type="transmembrane region" description="Helical" evidence="2">
    <location>
        <begin position="6"/>
        <end position="25"/>
    </location>
</feature>
<sequence>MASADEILAIITTAIYVLFLGQFGIRFARTRWWIYGAFSFFSCIRITGYSIRAYLESNSIKVGSSRWTSLFLGDTILLSIGVIFILVVLAGFYQSLIPKLRYHYGNQGKGIFEIWMVERTRLFLMPIIILVLVGVGISTPDNSPSHINAGLILRKISILALLAISLLFLHAAWDYGRRYKNHAFPFKLCMLVSALFSASLIYKIIATFVLSIAPVVWAIYVFGPLLEILAILVLCIDLQTPFMGRKEDEIVIEKDSEQSSQESTEESVDKSDTHQLSSL</sequence>
<feature type="transmembrane region" description="Helical" evidence="2">
    <location>
        <begin position="122"/>
        <end position="139"/>
    </location>
</feature>
<comment type="caution">
    <text evidence="3">The sequence shown here is derived from an EMBL/GenBank/DDBJ whole genome shotgun (WGS) entry which is preliminary data.</text>
</comment>
<feature type="transmembrane region" description="Helical" evidence="2">
    <location>
        <begin position="217"/>
        <end position="236"/>
    </location>
</feature>
<reference evidence="3" key="1">
    <citation type="journal article" date="2020" name="Fungal Divers.">
        <title>Resolving the Mortierellaceae phylogeny through synthesis of multi-gene phylogenetics and phylogenomics.</title>
        <authorList>
            <person name="Vandepol N."/>
            <person name="Liber J."/>
            <person name="Desiro A."/>
            <person name="Na H."/>
            <person name="Kennedy M."/>
            <person name="Barry K."/>
            <person name="Grigoriev I.V."/>
            <person name="Miller A.N."/>
            <person name="O'Donnell K."/>
            <person name="Stajich J.E."/>
            <person name="Bonito G."/>
        </authorList>
    </citation>
    <scope>NUCLEOTIDE SEQUENCE</scope>
    <source>
        <strain evidence="3">REB-010B</strain>
    </source>
</reference>
<protein>
    <submittedName>
        <fullName evidence="3">Uncharacterized protein</fullName>
    </submittedName>
</protein>
<gene>
    <name evidence="3" type="ORF">BGZ99_008076</name>
</gene>
<dbReference type="EMBL" id="JAAAIP010000606">
    <property type="protein sequence ID" value="KAG0314530.1"/>
    <property type="molecule type" value="Genomic_DNA"/>
</dbReference>
<evidence type="ECO:0000313" key="3">
    <source>
        <dbReference type="EMBL" id="KAG0314530.1"/>
    </source>
</evidence>
<dbReference type="OrthoDB" id="5389493at2759"/>
<feature type="transmembrane region" description="Helical" evidence="2">
    <location>
        <begin position="71"/>
        <end position="93"/>
    </location>
</feature>
<accession>A0A9P6R7V9</accession>
<feature type="region of interest" description="Disordered" evidence="1">
    <location>
        <begin position="253"/>
        <end position="279"/>
    </location>
</feature>
<keyword evidence="2" id="KW-0472">Membrane</keyword>
<name>A0A9P6R7V9_9FUNG</name>
<evidence type="ECO:0000256" key="1">
    <source>
        <dbReference type="SAM" id="MobiDB-lite"/>
    </source>
</evidence>
<keyword evidence="2" id="KW-0812">Transmembrane</keyword>
<feature type="transmembrane region" description="Helical" evidence="2">
    <location>
        <begin position="184"/>
        <end position="205"/>
    </location>
</feature>
<dbReference type="Proteomes" id="UP000738325">
    <property type="component" value="Unassembled WGS sequence"/>
</dbReference>
<evidence type="ECO:0000313" key="4">
    <source>
        <dbReference type="Proteomes" id="UP000738325"/>
    </source>
</evidence>
<feature type="transmembrane region" description="Helical" evidence="2">
    <location>
        <begin position="32"/>
        <end position="51"/>
    </location>
</feature>
<dbReference type="AlphaFoldDB" id="A0A9P6R7V9"/>
<organism evidence="3 4">
    <name type="scientific">Dissophora globulifera</name>
    <dbReference type="NCBI Taxonomy" id="979702"/>
    <lineage>
        <taxon>Eukaryota</taxon>
        <taxon>Fungi</taxon>
        <taxon>Fungi incertae sedis</taxon>
        <taxon>Mucoromycota</taxon>
        <taxon>Mortierellomycotina</taxon>
        <taxon>Mortierellomycetes</taxon>
        <taxon>Mortierellales</taxon>
        <taxon>Mortierellaceae</taxon>
        <taxon>Dissophora</taxon>
    </lineage>
</organism>
<feature type="transmembrane region" description="Helical" evidence="2">
    <location>
        <begin position="151"/>
        <end position="172"/>
    </location>
</feature>
<keyword evidence="4" id="KW-1185">Reference proteome</keyword>
<keyword evidence="2" id="KW-1133">Transmembrane helix</keyword>